<evidence type="ECO:0000256" key="5">
    <source>
        <dbReference type="ARBA" id="ARBA00023242"/>
    </source>
</evidence>
<dbReference type="InterPro" id="IPR050655">
    <property type="entry name" value="Plant_B3_domain"/>
</dbReference>
<dbReference type="SUPFAM" id="SSF101936">
    <property type="entry name" value="DNA-binding pseudobarrel domain"/>
    <property type="match status" value="2"/>
</dbReference>
<feature type="region of interest" description="Disordered" evidence="6">
    <location>
        <begin position="116"/>
        <end position="172"/>
    </location>
</feature>
<evidence type="ECO:0000313" key="8">
    <source>
        <dbReference type="EMBL" id="KAK9064852.1"/>
    </source>
</evidence>
<organism evidence="8 9">
    <name type="scientific">Deinandra increscens subsp. villosa</name>
    <dbReference type="NCBI Taxonomy" id="3103831"/>
    <lineage>
        <taxon>Eukaryota</taxon>
        <taxon>Viridiplantae</taxon>
        <taxon>Streptophyta</taxon>
        <taxon>Embryophyta</taxon>
        <taxon>Tracheophyta</taxon>
        <taxon>Spermatophyta</taxon>
        <taxon>Magnoliopsida</taxon>
        <taxon>eudicotyledons</taxon>
        <taxon>Gunneridae</taxon>
        <taxon>Pentapetalae</taxon>
        <taxon>asterids</taxon>
        <taxon>campanulids</taxon>
        <taxon>Asterales</taxon>
        <taxon>Asteraceae</taxon>
        <taxon>Asteroideae</taxon>
        <taxon>Heliantheae alliance</taxon>
        <taxon>Madieae</taxon>
        <taxon>Madiinae</taxon>
        <taxon>Deinandra</taxon>
    </lineage>
</organism>
<protein>
    <recommendedName>
        <fullName evidence="7">TF-B3 domain-containing protein</fullName>
    </recommendedName>
</protein>
<dbReference type="Pfam" id="PF02362">
    <property type="entry name" value="B3"/>
    <property type="match status" value="2"/>
</dbReference>
<evidence type="ECO:0000256" key="3">
    <source>
        <dbReference type="ARBA" id="ARBA00023125"/>
    </source>
</evidence>
<dbReference type="Proteomes" id="UP001408789">
    <property type="component" value="Unassembled WGS sequence"/>
</dbReference>
<dbReference type="PROSITE" id="PS50863">
    <property type="entry name" value="B3"/>
    <property type="match status" value="2"/>
</dbReference>
<evidence type="ECO:0000256" key="2">
    <source>
        <dbReference type="ARBA" id="ARBA00023015"/>
    </source>
</evidence>
<keyword evidence="5" id="KW-0539">Nucleus</keyword>
<feature type="domain" description="TF-B3" evidence="7">
    <location>
        <begin position="7"/>
        <end position="106"/>
    </location>
</feature>
<dbReference type="GO" id="GO:0005634">
    <property type="term" value="C:nucleus"/>
    <property type="evidence" value="ECO:0007669"/>
    <property type="project" value="UniProtKB-SubCell"/>
</dbReference>
<dbReference type="InterPro" id="IPR015300">
    <property type="entry name" value="DNA-bd_pseudobarrel_sf"/>
</dbReference>
<keyword evidence="2" id="KW-0805">Transcription regulation</keyword>
<keyword evidence="3" id="KW-0238">DNA-binding</keyword>
<accession>A0AAP0D2B6</accession>
<sequence>MKFKKGDEASFFKILLSDSEYLPLPSAFAKKYLEKGNNKKQNIILQTKSCVEWRVKYMRIEDRYYFMGGWLRFMKENHLEVGDFLVFWPLSRDPNPVFRVLIYSPNGCFKCATSDSGNTSDISAASKGKKSSSVESMSDDDDDESSEDDKAAGNGKKSSSVESMGDDESSEHVGRSLTRVIWKTYRHRMPLSNGFVNATGINGHNRLKLKNDKGKIWEAKVSMQTCGKYCRVFISQGWLKFLEDNKVKIGEMCKFDHVKGSMLHVSVLKNKKDL</sequence>
<evidence type="ECO:0000259" key="7">
    <source>
        <dbReference type="PROSITE" id="PS50863"/>
    </source>
</evidence>
<feature type="compositionally biased region" description="Acidic residues" evidence="6">
    <location>
        <begin position="137"/>
        <end position="147"/>
    </location>
</feature>
<dbReference type="PANTHER" id="PTHR31920">
    <property type="entry name" value="B3 DOMAIN-CONTAINING"/>
    <property type="match status" value="1"/>
</dbReference>
<gene>
    <name evidence="8" type="ORF">SSX86_016234</name>
</gene>
<dbReference type="GO" id="GO:0003677">
    <property type="term" value="F:DNA binding"/>
    <property type="evidence" value="ECO:0007669"/>
    <property type="project" value="UniProtKB-KW"/>
</dbReference>
<feature type="compositionally biased region" description="Low complexity" evidence="6">
    <location>
        <begin position="120"/>
        <end position="136"/>
    </location>
</feature>
<evidence type="ECO:0000313" key="9">
    <source>
        <dbReference type="Proteomes" id="UP001408789"/>
    </source>
</evidence>
<dbReference type="AlphaFoldDB" id="A0AAP0D2B6"/>
<evidence type="ECO:0000256" key="6">
    <source>
        <dbReference type="SAM" id="MobiDB-lite"/>
    </source>
</evidence>
<dbReference type="InterPro" id="IPR003340">
    <property type="entry name" value="B3_DNA-bd"/>
</dbReference>
<evidence type="ECO:0000256" key="1">
    <source>
        <dbReference type="ARBA" id="ARBA00004123"/>
    </source>
</evidence>
<reference evidence="8 9" key="1">
    <citation type="submission" date="2024-04" db="EMBL/GenBank/DDBJ databases">
        <title>The reference genome of an endangered Asteraceae, Deinandra increscens subsp. villosa, native to the Central Coast of California.</title>
        <authorList>
            <person name="Guilliams M."/>
            <person name="Hasenstab-Lehman K."/>
            <person name="Meyer R."/>
            <person name="Mcevoy S."/>
        </authorList>
    </citation>
    <scope>NUCLEOTIDE SEQUENCE [LARGE SCALE GENOMIC DNA]</scope>
    <source>
        <tissue evidence="8">Leaf</tissue>
    </source>
</reference>
<comment type="subcellular location">
    <subcellularLocation>
        <location evidence="1">Nucleus</location>
    </subcellularLocation>
</comment>
<dbReference type="EMBL" id="JBCNJP010000017">
    <property type="protein sequence ID" value="KAK9064852.1"/>
    <property type="molecule type" value="Genomic_DNA"/>
</dbReference>
<feature type="domain" description="TF-B3" evidence="7">
    <location>
        <begin position="174"/>
        <end position="271"/>
    </location>
</feature>
<name>A0AAP0D2B6_9ASTR</name>
<keyword evidence="9" id="KW-1185">Reference proteome</keyword>
<comment type="caution">
    <text evidence="8">The sequence shown here is derived from an EMBL/GenBank/DDBJ whole genome shotgun (WGS) entry which is preliminary data.</text>
</comment>
<proteinExistence type="predicted"/>
<dbReference type="SMART" id="SM01019">
    <property type="entry name" value="B3"/>
    <property type="match status" value="2"/>
</dbReference>
<dbReference type="Gene3D" id="2.40.330.10">
    <property type="entry name" value="DNA-binding pseudobarrel domain"/>
    <property type="match status" value="2"/>
</dbReference>
<keyword evidence="4" id="KW-0804">Transcription</keyword>
<evidence type="ECO:0000256" key="4">
    <source>
        <dbReference type="ARBA" id="ARBA00023163"/>
    </source>
</evidence>
<dbReference type="PANTHER" id="PTHR31920:SF145">
    <property type="entry name" value="B3 DOMAIN-CONTAINING PROTEIN REM20-LIKE ISOFORM X1"/>
    <property type="match status" value="1"/>
</dbReference>
<dbReference type="CDD" id="cd10017">
    <property type="entry name" value="B3_DNA"/>
    <property type="match status" value="2"/>
</dbReference>